<dbReference type="GO" id="GO:0045892">
    <property type="term" value="P:negative regulation of DNA-templated transcription"/>
    <property type="evidence" value="ECO:0007669"/>
    <property type="project" value="InterPro"/>
</dbReference>
<evidence type="ECO:0000256" key="3">
    <source>
        <dbReference type="ARBA" id="ARBA00023125"/>
    </source>
</evidence>
<keyword evidence="2" id="KW-0805">Transcription regulation</keyword>
<name>A0A8J8KAH4_9FLAO</name>
<protein>
    <submittedName>
        <fullName evidence="5">Putative transcriptional regulator</fullName>
    </submittedName>
</protein>
<dbReference type="RefSeq" id="WP_173778116.1">
    <property type="nucleotide sequence ID" value="NZ_JABSNO010000003.1"/>
</dbReference>
<dbReference type="EMBL" id="JABSNO010000003">
    <property type="protein sequence ID" value="NRS91489.1"/>
    <property type="molecule type" value="Genomic_DNA"/>
</dbReference>
<evidence type="ECO:0000256" key="4">
    <source>
        <dbReference type="ARBA" id="ARBA00023163"/>
    </source>
</evidence>
<evidence type="ECO:0000256" key="2">
    <source>
        <dbReference type="ARBA" id="ARBA00023015"/>
    </source>
</evidence>
<evidence type="ECO:0000313" key="5">
    <source>
        <dbReference type="EMBL" id="NRS91489.1"/>
    </source>
</evidence>
<keyword evidence="6" id="KW-1185">Reference proteome</keyword>
<keyword evidence="4" id="KW-0804">Transcription</keyword>
<comment type="similarity">
    <text evidence="1">Belongs to the BlaI transcriptional regulatory family.</text>
</comment>
<organism evidence="5 6">
    <name type="scientific">Frigoriflavimonas asaccharolytica</name>
    <dbReference type="NCBI Taxonomy" id="2735899"/>
    <lineage>
        <taxon>Bacteria</taxon>
        <taxon>Pseudomonadati</taxon>
        <taxon>Bacteroidota</taxon>
        <taxon>Flavobacteriia</taxon>
        <taxon>Flavobacteriales</taxon>
        <taxon>Weeksellaceae</taxon>
        <taxon>Frigoriflavimonas</taxon>
    </lineage>
</organism>
<evidence type="ECO:0000256" key="1">
    <source>
        <dbReference type="ARBA" id="ARBA00011046"/>
    </source>
</evidence>
<dbReference type="SUPFAM" id="SSF46785">
    <property type="entry name" value="Winged helix' DNA-binding domain"/>
    <property type="match status" value="1"/>
</dbReference>
<accession>A0A8J8KAH4</accession>
<comment type="caution">
    <text evidence="5">The sequence shown here is derived from an EMBL/GenBank/DDBJ whole genome shotgun (WGS) entry which is preliminary data.</text>
</comment>
<dbReference type="GO" id="GO:0003677">
    <property type="term" value="F:DNA binding"/>
    <property type="evidence" value="ECO:0007669"/>
    <property type="project" value="UniProtKB-KW"/>
</dbReference>
<dbReference type="Pfam" id="PF03965">
    <property type="entry name" value="Penicillinase_R"/>
    <property type="match status" value="1"/>
</dbReference>
<dbReference type="InterPro" id="IPR036388">
    <property type="entry name" value="WH-like_DNA-bd_sf"/>
</dbReference>
<dbReference type="AlphaFoldDB" id="A0A8J8KAH4"/>
<sequence length="152" mass="17984">MNDLTNTEEMIMMVIWSLDSAYLKDIMEAQINPKPHQNTVSTYLKILREKKFVSTKKEGRIFKYYVEISYEDYKSHLINQLLEKHFDDSSLAMVQKMILDKTLKTDDLKNIFKSDGDLKKKKKKSEIENLEIADFIKTITEPKKKKKKKSKN</sequence>
<proteinExistence type="inferred from homology"/>
<dbReference type="Proteomes" id="UP000610746">
    <property type="component" value="Unassembled WGS sequence"/>
</dbReference>
<dbReference type="InterPro" id="IPR036390">
    <property type="entry name" value="WH_DNA-bd_sf"/>
</dbReference>
<dbReference type="Gene3D" id="1.10.10.10">
    <property type="entry name" value="Winged helix-like DNA-binding domain superfamily/Winged helix DNA-binding domain"/>
    <property type="match status" value="1"/>
</dbReference>
<evidence type="ECO:0000313" key="6">
    <source>
        <dbReference type="Proteomes" id="UP000610746"/>
    </source>
</evidence>
<keyword evidence="3" id="KW-0238">DNA-binding</keyword>
<gene>
    <name evidence="5" type="ORF">HNQ03_000556</name>
</gene>
<dbReference type="InterPro" id="IPR005650">
    <property type="entry name" value="BlaI_family"/>
</dbReference>
<reference evidence="5" key="1">
    <citation type="submission" date="2020-05" db="EMBL/GenBank/DDBJ databases">
        <title>Genomic Encyclopedia of Type Strains, Phase IV (KMG-V): Genome sequencing to study the core and pangenomes of soil and plant-associated prokaryotes.</title>
        <authorList>
            <person name="Whitman W."/>
        </authorList>
    </citation>
    <scope>NUCLEOTIDE SEQUENCE</scope>
    <source>
        <strain evidence="5">16F</strain>
    </source>
</reference>